<dbReference type="RefSeq" id="WP_358279108.1">
    <property type="nucleotide sequence ID" value="NZ_JBEYGJ010000004.1"/>
</dbReference>
<keyword evidence="1" id="KW-0233">DNA recombination</keyword>
<gene>
    <name evidence="2" type="ORF">ACFYM3_17640</name>
</gene>
<evidence type="ECO:0000313" key="2">
    <source>
        <dbReference type="EMBL" id="MFE9226422.1"/>
    </source>
</evidence>
<comment type="caution">
    <text evidence="2">The sequence shown here is derived from an EMBL/GenBank/DDBJ whole genome shotgun (WGS) entry which is preliminary data.</text>
</comment>
<evidence type="ECO:0000313" key="3">
    <source>
        <dbReference type="Proteomes" id="UP001601288"/>
    </source>
</evidence>
<dbReference type="InterPro" id="IPR013762">
    <property type="entry name" value="Integrase-like_cat_sf"/>
</dbReference>
<dbReference type="SUPFAM" id="SSF56349">
    <property type="entry name" value="DNA breaking-rejoining enzymes"/>
    <property type="match status" value="1"/>
</dbReference>
<protein>
    <submittedName>
        <fullName evidence="2">Site-specific integrase</fullName>
    </submittedName>
</protein>
<dbReference type="Gene3D" id="1.10.443.10">
    <property type="entry name" value="Intergrase catalytic core"/>
    <property type="match status" value="1"/>
</dbReference>
<dbReference type="EMBL" id="JBIAFP010000009">
    <property type="protein sequence ID" value="MFE9226422.1"/>
    <property type="molecule type" value="Genomic_DNA"/>
</dbReference>
<keyword evidence="3" id="KW-1185">Reference proteome</keyword>
<sequence length="726" mass="80630">MMNQPKTAAPDQVQPHPGPLARVDICEAVGLAVRPGGKRPLVGDLIWDFADLEDLPVHLRPGQVRLDFTSIRNPKWRPLAQEYLFARMAPGHEAVRHLPSAFRIPLHIDTCRSRLAELARWFNWLTRRRVTSLQDVTQQHCQGFYETRRHTRGTHGGPLRPTSSHTLMTAAQAVQEPIFYNDLFTTDRFTEGFIPWAGRTPYEVAGRTRSTENVVQPLRDEALRPWLAAALYIVQTLGPHVLNLIRTVRQYDDGAAWPGEGTHLERLEAVVRTHLDQGIPLEPVGAREIGSRLVEGWSADDPLLALNVLTIAREAGLTVFAYRHLAPLRPLLERTVAAVGLRPRWAWNAAPVERADGTGTVPWTEGFATAEEAGRMVERVRTACQVVVALLTGLRSSELAAMPLDACVPPQDLGAGRTRYRLRTKLIKGQEQLGGVWDEWVTVAPAYDAVALAIDLLDPRQPSKHVFGRTTMAKRCRKLREWGNGPEGQRLGLEPIPDDQINMRITRRTLAMALAHRPGGLLAAKIHLKHVSIVTTEGYAASPGGSQAKFMAEVSAEEQIRTKDLTLAAFRDFQNGIRPAGPGARDLIAHFESVDDKLRELQASSPGVRPGDEEVIQMLARRAQTLHLGIANYCWFADPTRALCLLLAGTPKAEKPLVGMCDSARCPQATHHSRHRQVWASSAENKKVFISKIGRRQKDEKARLQKELDRDLRVLAEIDAATGTAV</sequence>
<reference evidence="2 3" key="1">
    <citation type="submission" date="2024-10" db="EMBL/GenBank/DDBJ databases">
        <title>The Natural Products Discovery Center: Release of the First 8490 Sequenced Strains for Exploring Actinobacteria Biosynthetic Diversity.</title>
        <authorList>
            <person name="Kalkreuter E."/>
            <person name="Kautsar S.A."/>
            <person name="Yang D."/>
            <person name="Bader C.D."/>
            <person name="Teijaro C.N."/>
            <person name="Fluegel L."/>
            <person name="Davis C.M."/>
            <person name="Simpson J.R."/>
            <person name="Lauterbach L."/>
            <person name="Steele A.D."/>
            <person name="Gui C."/>
            <person name="Meng S."/>
            <person name="Li G."/>
            <person name="Viehrig K."/>
            <person name="Ye F."/>
            <person name="Su P."/>
            <person name="Kiefer A.F."/>
            <person name="Nichols A."/>
            <person name="Cepeda A.J."/>
            <person name="Yan W."/>
            <person name="Fan B."/>
            <person name="Jiang Y."/>
            <person name="Adhikari A."/>
            <person name="Zheng C.-J."/>
            <person name="Schuster L."/>
            <person name="Cowan T.M."/>
            <person name="Smanski M.J."/>
            <person name="Chevrette M.G."/>
            <person name="De Carvalho L.P.S."/>
            <person name="Shen B."/>
        </authorList>
    </citation>
    <scope>NUCLEOTIDE SEQUENCE [LARGE SCALE GENOMIC DNA]</scope>
    <source>
        <strain evidence="2 3">NPDC007066</strain>
    </source>
</reference>
<dbReference type="InterPro" id="IPR011010">
    <property type="entry name" value="DNA_brk_join_enz"/>
</dbReference>
<name>A0ABW6LFU9_9ACTN</name>
<organism evidence="2 3">
    <name type="scientific">Streptomyces massasporeus</name>
    <dbReference type="NCBI Taxonomy" id="67324"/>
    <lineage>
        <taxon>Bacteria</taxon>
        <taxon>Bacillati</taxon>
        <taxon>Actinomycetota</taxon>
        <taxon>Actinomycetes</taxon>
        <taxon>Kitasatosporales</taxon>
        <taxon>Streptomycetaceae</taxon>
        <taxon>Streptomyces</taxon>
    </lineage>
</organism>
<dbReference type="Proteomes" id="UP001601288">
    <property type="component" value="Unassembled WGS sequence"/>
</dbReference>
<accession>A0ABW6LFU9</accession>
<evidence type="ECO:0000256" key="1">
    <source>
        <dbReference type="ARBA" id="ARBA00023172"/>
    </source>
</evidence>
<proteinExistence type="predicted"/>